<dbReference type="GO" id="GO:0140932">
    <property type="term" value="F:5'-(N(7)-methyl 5'-triphosphoguanosine)-[mRNA] diphosphatase activity"/>
    <property type="evidence" value="ECO:0007669"/>
    <property type="project" value="UniProtKB-EC"/>
</dbReference>
<keyword evidence="5" id="KW-0378">Hydrolase</keyword>
<dbReference type="FunFam" id="3.30.428.10:FF:000006">
    <property type="entry name" value="m7GpppX diphosphatase"/>
    <property type="match status" value="1"/>
</dbReference>
<reference evidence="12 13" key="1">
    <citation type="submission" date="2018-11" db="EMBL/GenBank/DDBJ databases">
        <title>Genome sequence of Saitozyma podzolica DSM 27192.</title>
        <authorList>
            <person name="Aliyu H."/>
            <person name="Gorte O."/>
            <person name="Ochsenreither K."/>
        </authorList>
    </citation>
    <scope>NUCLEOTIDE SEQUENCE [LARGE SCALE GENOMIC DNA]</scope>
    <source>
        <strain evidence="12 13">DSM 27192</strain>
    </source>
</reference>
<dbReference type="GO" id="GO:0005634">
    <property type="term" value="C:nucleus"/>
    <property type="evidence" value="ECO:0007669"/>
    <property type="project" value="UniProtKB-SubCell"/>
</dbReference>
<dbReference type="Gene3D" id="3.30.200.40">
    <property type="entry name" value="Scavenger mRNA decapping enzyme, N-terminal domain"/>
    <property type="match status" value="1"/>
</dbReference>
<organism evidence="12 13">
    <name type="scientific">Saitozyma podzolica</name>
    <dbReference type="NCBI Taxonomy" id="1890683"/>
    <lineage>
        <taxon>Eukaryota</taxon>
        <taxon>Fungi</taxon>
        <taxon>Dikarya</taxon>
        <taxon>Basidiomycota</taxon>
        <taxon>Agaricomycotina</taxon>
        <taxon>Tremellomycetes</taxon>
        <taxon>Tremellales</taxon>
        <taxon>Trimorphomycetaceae</taxon>
        <taxon>Saitozyma</taxon>
    </lineage>
</organism>
<dbReference type="InterPro" id="IPR011145">
    <property type="entry name" value="Scavenger_mRNA_decap_enz_N"/>
</dbReference>
<evidence type="ECO:0000313" key="13">
    <source>
        <dbReference type="Proteomes" id="UP000279259"/>
    </source>
</evidence>
<dbReference type="EC" id="3.6.1.59" evidence="3"/>
<feature type="binding site" evidence="11">
    <location>
        <position position="153"/>
    </location>
    <ligand>
        <name>substrate</name>
    </ligand>
</feature>
<dbReference type="Proteomes" id="UP000279259">
    <property type="component" value="Unassembled WGS sequence"/>
</dbReference>
<dbReference type="GO" id="GO:0000290">
    <property type="term" value="P:deadenylation-dependent decapping of nuclear-transcribed mRNA"/>
    <property type="evidence" value="ECO:0007669"/>
    <property type="project" value="InterPro"/>
</dbReference>
<comment type="subcellular location">
    <subcellularLocation>
        <location evidence="1">Nucleus</location>
    </subcellularLocation>
</comment>
<evidence type="ECO:0000256" key="3">
    <source>
        <dbReference type="ARBA" id="ARBA00012520"/>
    </source>
</evidence>
<name>A0A427YIF0_9TREE</name>
<dbReference type="Gene3D" id="3.30.428.10">
    <property type="entry name" value="HIT-like"/>
    <property type="match status" value="1"/>
</dbReference>
<feature type="active site" description="Nucleophile" evidence="10">
    <location>
        <position position="245"/>
    </location>
</feature>
<dbReference type="SUPFAM" id="SSF102860">
    <property type="entry name" value="mRNA decapping enzyme DcpS N-terminal domain"/>
    <property type="match status" value="1"/>
</dbReference>
<accession>A0A427YIF0</accession>
<evidence type="ECO:0000256" key="6">
    <source>
        <dbReference type="ARBA" id="ARBA00023242"/>
    </source>
</evidence>
<dbReference type="InterPro" id="IPR008594">
    <property type="entry name" value="DcpS/DCS2"/>
</dbReference>
<dbReference type="PANTHER" id="PTHR12978">
    <property type="entry name" value="HISTIDINE TRIAD HIT PROTEIN MEMBER"/>
    <property type="match status" value="1"/>
</dbReference>
<proteinExistence type="inferred from homology"/>
<sequence length="318" mass="36147">MTEADPSELPLDIDTLKTFTFTRVLSQAPSSGSVYLLGKLRDVDAIVHLQQSVLPTEQASEVIQHGLERLDVYLENRPYFSSHAWLASRSFPDLVIKVICPATETHIKKYTAQERAMVSETAEMYERIVVPYIHSFPPSRVEWVYNILAGKKEAERVLYKDDDPDHGFMILPDLKWDQTSMSALYLTVLVQTRSIRTLRDLTPAHLPMLNKIRQTVYSTCAENFGVAKNKLRLFIHYQPSYYHLHVHVVHIESEGFMGMTVGQAHLLDDVISLLELSPPAPEPSILARMTLTYLLGVEHGLYQPLVEASESIEEKEKA</sequence>
<dbReference type="STRING" id="1890683.A0A427YIF0"/>
<evidence type="ECO:0000256" key="10">
    <source>
        <dbReference type="PIRSR" id="PIRSR028973-1"/>
    </source>
</evidence>
<feature type="binding site" evidence="11">
    <location>
        <position position="173"/>
    </location>
    <ligand>
        <name>substrate</name>
    </ligand>
</feature>
<evidence type="ECO:0000256" key="7">
    <source>
        <dbReference type="ARBA" id="ARBA00029885"/>
    </source>
</evidence>
<dbReference type="OrthoDB" id="10264956at2759"/>
<dbReference type="AlphaFoldDB" id="A0A427YIF0"/>
<evidence type="ECO:0000256" key="8">
    <source>
        <dbReference type="ARBA" id="ARBA00030609"/>
    </source>
</evidence>
<feature type="binding site" evidence="11">
    <location>
        <begin position="236"/>
        <end position="247"/>
    </location>
    <ligand>
        <name>substrate</name>
    </ligand>
</feature>
<keyword evidence="13" id="KW-1185">Reference proteome</keyword>
<dbReference type="PIRSF" id="PIRSF028973">
    <property type="entry name" value="Scavenger_mRNA_decap_enz"/>
    <property type="match status" value="1"/>
</dbReference>
<dbReference type="EMBL" id="RSCD01000009">
    <property type="protein sequence ID" value="RSH90865.1"/>
    <property type="molecule type" value="Genomic_DNA"/>
</dbReference>
<evidence type="ECO:0000256" key="4">
    <source>
        <dbReference type="ARBA" id="ARBA00015636"/>
    </source>
</evidence>
<feature type="binding site" evidence="11">
    <location>
        <position position="175"/>
    </location>
    <ligand>
        <name>substrate</name>
    </ligand>
</feature>
<dbReference type="GO" id="GO:0000340">
    <property type="term" value="F:RNA 7-methylguanosine cap binding"/>
    <property type="evidence" value="ECO:0007669"/>
    <property type="project" value="TreeGrafter"/>
</dbReference>
<evidence type="ECO:0000256" key="11">
    <source>
        <dbReference type="PIRSR" id="PIRSR028973-2"/>
    </source>
</evidence>
<dbReference type="SUPFAM" id="SSF54197">
    <property type="entry name" value="HIT-like"/>
    <property type="match status" value="1"/>
</dbReference>
<evidence type="ECO:0000256" key="1">
    <source>
        <dbReference type="ARBA" id="ARBA00004123"/>
    </source>
</evidence>
<evidence type="ECO:0000313" key="12">
    <source>
        <dbReference type="EMBL" id="RSH90865.1"/>
    </source>
</evidence>
<evidence type="ECO:0000256" key="9">
    <source>
        <dbReference type="ARBA" id="ARBA00048222"/>
    </source>
</evidence>
<dbReference type="PANTHER" id="PTHR12978:SF0">
    <property type="entry name" value="M7GPPPX DIPHOSPHATASE"/>
    <property type="match status" value="1"/>
</dbReference>
<dbReference type="GO" id="GO:0000932">
    <property type="term" value="C:P-body"/>
    <property type="evidence" value="ECO:0007669"/>
    <property type="project" value="TreeGrafter"/>
</dbReference>
<dbReference type="Pfam" id="PF05652">
    <property type="entry name" value="DcpS"/>
    <property type="match status" value="1"/>
</dbReference>
<keyword evidence="6" id="KW-0539">Nucleus</keyword>
<dbReference type="Pfam" id="PF11969">
    <property type="entry name" value="DcpS_C"/>
    <property type="match status" value="1"/>
</dbReference>
<gene>
    <name evidence="12" type="ORF">EHS25_010041</name>
</gene>
<protein>
    <recommendedName>
        <fullName evidence="4">m7GpppX diphosphatase</fullName>
        <ecNumber evidence="3">3.6.1.59</ecNumber>
    </recommendedName>
    <alternativeName>
        <fullName evidence="8">Decapping scavenger enzyme</fullName>
    </alternativeName>
    <alternativeName>
        <fullName evidence="7">Scavenger mRNA-decapping enzyme DcpS</fullName>
    </alternativeName>
</protein>
<feature type="binding site" evidence="11">
    <location>
        <position position="143"/>
    </location>
    <ligand>
        <name>substrate</name>
    </ligand>
</feature>
<evidence type="ECO:0000256" key="2">
    <source>
        <dbReference type="ARBA" id="ARBA00010208"/>
    </source>
</evidence>
<comment type="caution">
    <text evidence="12">The sequence shown here is derived from an EMBL/GenBank/DDBJ whole genome shotgun (WGS) entry which is preliminary data.</text>
</comment>
<dbReference type="InterPro" id="IPR036265">
    <property type="entry name" value="HIT-like_sf"/>
</dbReference>
<comment type="similarity">
    <text evidence="2">Belongs to the HIT family.</text>
</comment>
<evidence type="ECO:0000256" key="5">
    <source>
        <dbReference type="ARBA" id="ARBA00022801"/>
    </source>
</evidence>
<comment type="catalytic activity">
    <reaction evidence="9">
        <text>a 5'-end (N(7)-methyl 5'-triphosphoguanosine)-ribonucleoside in mRNA + H2O = N(7)-methyl-GMP + a 5'-end diphospho-ribonucleoside in mRNA + 2 H(+)</text>
        <dbReference type="Rhea" id="RHEA:65388"/>
        <dbReference type="Rhea" id="RHEA-COMP:17165"/>
        <dbReference type="Rhea" id="RHEA-COMP:17167"/>
        <dbReference type="ChEBI" id="CHEBI:15377"/>
        <dbReference type="ChEBI" id="CHEBI:15378"/>
        <dbReference type="ChEBI" id="CHEBI:58285"/>
        <dbReference type="ChEBI" id="CHEBI:156461"/>
        <dbReference type="ChEBI" id="CHEBI:167616"/>
        <dbReference type="EC" id="3.6.1.59"/>
    </reaction>
</comment>